<dbReference type="PANTHER" id="PTHR33055:SF3">
    <property type="entry name" value="PUTATIVE TRANSPOSASE FOR IS117-RELATED"/>
    <property type="match status" value="1"/>
</dbReference>
<feature type="domain" description="Transposase IS110-like N-terminal" evidence="1">
    <location>
        <begin position="10"/>
        <end position="117"/>
    </location>
</feature>
<feature type="non-terminal residue" evidence="2">
    <location>
        <position position="123"/>
    </location>
</feature>
<accession>A0ABT1LSY1</accession>
<name>A0ABT1LSY1_9MICC</name>
<dbReference type="InterPro" id="IPR047650">
    <property type="entry name" value="Transpos_IS110"/>
</dbReference>
<dbReference type="InterPro" id="IPR002525">
    <property type="entry name" value="Transp_IS110-like_N"/>
</dbReference>
<reference evidence="2 3" key="1">
    <citation type="submission" date="2022-06" db="EMBL/GenBank/DDBJ databases">
        <title>Pseudarthrobacter sp. strain RMG13 Genome sequencing and assembly.</title>
        <authorList>
            <person name="Kim I."/>
        </authorList>
    </citation>
    <scope>NUCLEOTIDE SEQUENCE [LARGE SCALE GENOMIC DNA]</scope>
    <source>
        <strain evidence="2 3">RMG13</strain>
    </source>
</reference>
<dbReference type="Proteomes" id="UP001524318">
    <property type="component" value="Unassembled WGS sequence"/>
</dbReference>
<keyword evidence="3" id="KW-1185">Reference proteome</keyword>
<evidence type="ECO:0000313" key="3">
    <source>
        <dbReference type="Proteomes" id="UP001524318"/>
    </source>
</evidence>
<dbReference type="EMBL" id="JANCLV010000016">
    <property type="protein sequence ID" value="MCP9001569.1"/>
    <property type="molecule type" value="Genomic_DNA"/>
</dbReference>
<dbReference type="PANTHER" id="PTHR33055">
    <property type="entry name" value="TRANSPOSASE FOR INSERTION SEQUENCE ELEMENT IS1111A"/>
    <property type="match status" value="1"/>
</dbReference>
<evidence type="ECO:0000313" key="2">
    <source>
        <dbReference type="EMBL" id="MCP9001569.1"/>
    </source>
</evidence>
<dbReference type="RefSeq" id="WP_254752370.1">
    <property type="nucleotide sequence ID" value="NZ_JANCLV010000016.1"/>
</dbReference>
<dbReference type="Pfam" id="PF01548">
    <property type="entry name" value="DEDD_Tnp_IS110"/>
    <property type="match status" value="1"/>
</dbReference>
<gene>
    <name evidence="2" type="ORF">NFC73_17810</name>
</gene>
<proteinExistence type="predicted"/>
<comment type="caution">
    <text evidence="2">The sequence shown here is derived from an EMBL/GenBank/DDBJ whole genome shotgun (WGS) entry which is preliminary data.</text>
</comment>
<sequence>MANEHLKVIAGIDTHADTHHVAVITETGVHIADKEFLAVSSGYQKIITFITGFGQVVAVGVEGTGSYGAELSRVLAKEGVQVFEVMRPNRQGRRLKGKSDPLDAYQAAESALAGRGTATPKAR</sequence>
<protein>
    <submittedName>
        <fullName evidence="2">Transposase</fullName>
    </submittedName>
</protein>
<organism evidence="2 3">
    <name type="scientific">Pseudarthrobacter humi</name>
    <dbReference type="NCBI Taxonomy" id="2952523"/>
    <lineage>
        <taxon>Bacteria</taxon>
        <taxon>Bacillati</taxon>
        <taxon>Actinomycetota</taxon>
        <taxon>Actinomycetes</taxon>
        <taxon>Micrococcales</taxon>
        <taxon>Micrococcaceae</taxon>
        <taxon>Pseudarthrobacter</taxon>
    </lineage>
</organism>
<evidence type="ECO:0000259" key="1">
    <source>
        <dbReference type="Pfam" id="PF01548"/>
    </source>
</evidence>